<dbReference type="Pfam" id="PF08889">
    <property type="entry name" value="WbqC"/>
    <property type="match status" value="1"/>
</dbReference>
<reference evidence="1 2" key="1">
    <citation type="journal article" date="2016" name="Nat. Commun.">
        <title>Thousands of microbial genomes shed light on interconnected biogeochemical processes in an aquifer system.</title>
        <authorList>
            <person name="Anantharaman K."/>
            <person name="Brown C.T."/>
            <person name="Hug L.A."/>
            <person name="Sharon I."/>
            <person name="Castelle C.J."/>
            <person name="Probst A.J."/>
            <person name="Thomas B.C."/>
            <person name="Singh A."/>
            <person name="Wilkins M.J."/>
            <person name="Karaoz U."/>
            <person name="Brodie E.L."/>
            <person name="Williams K.H."/>
            <person name="Hubbard S.S."/>
            <person name="Banfield J.F."/>
        </authorList>
    </citation>
    <scope>NUCLEOTIDE SEQUENCE [LARGE SCALE GENOMIC DNA]</scope>
</reference>
<proteinExistence type="predicted"/>
<protein>
    <recommendedName>
        <fullName evidence="3">WbqC-like protein</fullName>
    </recommendedName>
</protein>
<dbReference type="EMBL" id="MFJA01000014">
    <property type="protein sequence ID" value="OGG03714.1"/>
    <property type="molecule type" value="Genomic_DNA"/>
</dbReference>
<organism evidence="1 2">
    <name type="scientific">Candidatus Gottesmanbacteria bacterium RBG_16_37_8</name>
    <dbReference type="NCBI Taxonomy" id="1798371"/>
    <lineage>
        <taxon>Bacteria</taxon>
        <taxon>Candidatus Gottesmaniibacteriota</taxon>
    </lineage>
</organism>
<sequence length="268" mass="31085">MRYTGIQPQYLPRLHYFARIFNSDIFMVRDDAQFLRKHKYPGDRVDKSYQAHTPIKQAQGIQLLSIPTVHAGFLPICQTQISYNNNWTADHLKAIQLAYSKAPNFLIYFEQIQYLLTKKYLNIAELNLATIYWGIVSVLNISKFAESILNIDNLNSILQKQKIFRLKQIKRASQSIALKKNKNFTASEKIIAVCKELKVNEDYCGGTGVVAYVDKEYFQKNGIKITVQDWHCREYPQLFPKVSFIKNLSIIDLLMNVSPREAARILQE</sequence>
<dbReference type="InterPro" id="IPR014985">
    <property type="entry name" value="WbqC"/>
</dbReference>
<evidence type="ECO:0000313" key="2">
    <source>
        <dbReference type="Proteomes" id="UP000176665"/>
    </source>
</evidence>
<gene>
    <name evidence="1" type="ORF">A2W14_06905</name>
</gene>
<name>A0A1F5YUE4_9BACT</name>
<comment type="caution">
    <text evidence="1">The sequence shown here is derived from an EMBL/GenBank/DDBJ whole genome shotgun (WGS) entry which is preliminary data.</text>
</comment>
<evidence type="ECO:0008006" key="3">
    <source>
        <dbReference type="Google" id="ProtNLM"/>
    </source>
</evidence>
<dbReference type="STRING" id="1798371.A2W14_06905"/>
<accession>A0A1F5YUE4</accession>
<evidence type="ECO:0000313" key="1">
    <source>
        <dbReference type="EMBL" id="OGG03714.1"/>
    </source>
</evidence>
<dbReference type="AlphaFoldDB" id="A0A1F5YUE4"/>
<dbReference type="Proteomes" id="UP000176665">
    <property type="component" value="Unassembled WGS sequence"/>
</dbReference>